<reference evidence="2" key="1">
    <citation type="submission" date="2024-07" db="EMBL/GenBank/DDBJ databases">
        <title>Two chromosome-level genome assemblies of Korean endemic species Abeliophyllum distichum and Forsythia ovata (Oleaceae).</title>
        <authorList>
            <person name="Jang H."/>
        </authorList>
    </citation>
    <scope>NUCLEOTIDE SEQUENCE [LARGE SCALE GENOMIC DNA]</scope>
</reference>
<dbReference type="Gene3D" id="3.80.10.10">
    <property type="entry name" value="Ribonuclease Inhibitor"/>
    <property type="match status" value="1"/>
</dbReference>
<name>A0ABD1U9V2_9LAMI</name>
<comment type="caution">
    <text evidence="1">The sequence shown here is derived from an EMBL/GenBank/DDBJ whole genome shotgun (WGS) entry which is preliminary data.</text>
</comment>
<dbReference type="PANTHER" id="PTHR48054">
    <property type="entry name" value="RECEPTOR KINASE-LIKE PROTEIN XA21"/>
    <property type="match status" value="1"/>
</dbReference>
<evidence type="ECO:0000313" key="2">
    <source>
        <dbReference type="Proteomes" id="UP001604277"/>
    </source>
</evidence>
<dbReference type="EMBL" id="JBFOLJ010000007">
    <property type="protein sequence ID" value="KAL2521751.1"/>
    <property type="molecule type" value="Genomic_DNA"/>
</dbReference>
<dbReference type="AlphaFoldDB" id="A0ABD1U9V2"/>
<gene>
    <name evidence="1" type="ORF">Fot_25674</name>
</gene>
<keyword evidence="2" id="KW-1185">Reference proteome</keyword>
<proteinExistence type="predicted"/>
<organism evidence="1 2">
    <name type="scientific">Forsythia ovata</name>
    <dbReference type="NCBI Taxonomy" id="205694"/>
    <lineage>
        <taxon>Eukaryota</taxon>
        <taxon>Viridiplantae</taxon>
        <taxon>Streptophyta</taxon>
        <taxon>Embryophyta</taxon>
        <taxon>Tracheophyta</taxon>
        <taxon>Spermatophyta</taxon>
        <taxon>Magnoliopsida</taxon>
        <taxon>eudicotyledons</taxon>
        <taxon>Gunneridae</taxon>
        <taxon>Pentapetalae</taxon>
        <taxon>asterids</taxon>
        <taxon>lamiids</taxon>
        <taxon>Lamiales</taxon>
        <taxon>Oleaceae</taxon>
        <taxon>Forsythieae</taxon>
        <taxon>Forsythia</taxon>
    </lineage>
</organism>
<evidence type="ECO:0000313" key="1">
    <source>
        <dbReference type="EMBL" id="KAL2521751.1"/>
    </source>
</evidence>
<accession>A0ABD1U9V2</accession>
<dbReference type="InterPro" id="IPR052592">
    <property type="entry name" value="LRR-RLK"/>
</dbReference>
<dbReference type="SUPFAM" id="SSF52058">
    <property type="entry name" value="L domain-like"/>
    <property type="match status" value="1"/>
</dbReference>
<sequence length="187" mass="20810">MAASTTPPVTILSKKFFSDAETLLVASATLGTTMEVVNALKSIKNSCTKTKIDWRKRSLSSGNPWIIEIRTTEKYLLVWNKLIGEIPIELWNLTRLKELYIGNLSQLVRFDAANYGLSSGDSSGKWEVTLFFQVNGLSGFLTLEIVNLKSLKSMNLSNNMLSGEISPAFVELKNLTLLNLFKNKLTS</sequence>
<dbReference type="InterPro" id="IPR032675">
    <property type="entry name" value="LRR_dom_sf"/>
</dbReference>
<dbReference type="PANTHER" id="PTHR48054:SF47">
    <property type="entry name" value="OS06G0179800 PROTEIN"/>
    <property type="match status" value="1"/>
</dbReference>
<dbReference type="Proteomes" id="UP001604277">
    <property type="component" value="Unassembled WGS sequence"/>
</dbReference>
<protein>
    <submittedName>
        <fullName evidence="1">Leucine-rich repeat receptor-like serine/threonine-protein kinase BAM1</fullName>
    </submittedName>
</protein>